<keyword evidence="1" id="KW-0732">Signal</keyword>
<evidence type="ECO:0000256" key="3">
    <source>
        <dbReference type="ARBA" id="ARBA00038471"/>
    </source>
</evidence>
<dbReference type="PANTHER" id="PTHR35357:SF17">
    <property type="entry name" value="PECTINESTERASE INHIBITOR 12"/>
    <property type="match status" value="1"/>
</dbReference>
<reference evidence="5 6" key="1">
    <citation type="submission" date="2017-09" db="EMBL/GenBank/DDBJ databases">
        <title>WGS assembly of Aquilegia coerulea Goldsmith.</title>
        <authorList>
            <person name="Hodges S."/>
            <person name="Kramer E."/>
            <person name="Nordborg M."/>
            <person name="Tomkins J."/>
            <person name="Borevitz J."/>
            <person name="Derieg N."/>
            <person name="Yan J."/>
            <person name="Mihaltcheva S."/>
            <person name="Hayes R.D."/>
            <person name="Rokhsar D."/>
        </authorList>
    </citation>
    <scope>NUCLEOTIDE SEQUENCE [LARGE SCALE GENOMIC DNA]</scope>
    <source>
        <strain evidence="6">cv. Goldsmith</strain>
    </source>
</reference>
<evidence type="ECO:0000313" key="5">
    <source>
        <dbReference type="EMBL" id="PIA32559.1"/>
    </source>
</evidence>
<dbReference type="InParanoid" id="A0A2G5CMS5"/>
<evidence type="ECO:0000259" key="4">
    <source>
        <dbReference type="SMART" id="SM00856"/>
    </source>
</evidence>
<evidence type="ECO:0000256" key="1">
    <source>
        <dbReference type="ARBA" id="ARBA00022729"/>
    </source>
</evidence>
<organism evidence="5 6">
    <name type="scientific">Aquilegia coerulea</name>
    <name type="common">Rocky mountain columbine</name>
    <dbReference type="NCBI Taxonomy" id="218851"/>
    <lineage>
        <taxon>Eukaryota</taxon>
        <taxon>Viridiplantae</taxon>
        <taxon>Streptophyta</taxon>
        <taxon>Embryophyta</taxon>
        <taxon>Tracheophyta</taxon>
        <taxon>Spermatophyta</taxon>
        <taxon>Magnoliopsida</taxon>
        <taxon>Ranunculales</taxon>
        <taxon>Ranunculaceae</taxon>
        <taxon>Thalictroideae</taxon>
        <taxon>Aquilegia</taxon>
    </lineage>
</organism>
<dbReference type="OrthoDB" id="1902988at2759"/>
<dbReference type="NCBIfam" id="TIGR01614">
    <property type="entry name" value="PME_inhib"/>
    <property type="match status" value="1"/>
</dbReference>
<accession>A0A2G5CMS5</accession>
<dbReference type="AlphaFoldDB" id="A0A2G5CMS5"/>
<dbReference type="InterPro" id="IPR034088">
    <property type="entry name" value="Pla_a_1-like"/>
</dbReference>
<name>A0A2G5CMS5_AQUCA</name>
<evidence type="ECO:0000256" key="2">
    <source>
        <dbReference type="ARBA" id="ARBA00023157"/>
    </source>
</evidence>
<dbReference type="FunCoup" id="A0A2G5CMS5">
    <property type="interactions" value="307"/>
</dbReference>
<proteinExistence type="inferred from homology"/>
<protein>
    <recommendedName>
        <fullName evidence="4">Pectinesterase inhibitor domain-containing protein</fullName>
    </recommendedName>
</protein>
<evidence type="ECO:0000313" key="6">
    <source>
        <dbReference type="Proteomes" id="UP000230069"/>
    </source>
</evidence>
<comment type="similarity">
    <text evidence="3">Belongs to the PMEI family.</text>
</comment>
<dbReference type="InterPro" id="IPR006501">
    <property type="entry name" value="Pectinesterase_inhib_dom"/>
</dbReference>
<dbReference type="Gene3D" id="1.20.140.40">
    <property type="entry name" value="Invertase/pectin methylesterase inhibitor family protein"/>
    <property type="match status" value="1"/>
</dbReference>
<dbReference type="SMART" id="SM00856">
    <property type="entry name" value="PMEI"/>
    <property type="match status" value="1"/>
</dbReference>
<gene>
    <name evidence="5" type="ORF">AQUCO_04400034v1</name>
</gene>
<dbReference type="STRING" id="218851.A0A2G5CMS5"/>
<dbReference type="GO" id="GO:0005576">
    <property type="term" value="C:extracellular region"/>
    <property type="evidence" value="ECO:0007669"/>
    <property type="project" value="UniProtKB-ARBA"/>
</dbReference>
<dbReference type="Pfam" id="PF04043">
    <property type="entry name" value="PMEI"/>
    <property type="match status" value="1"/>
</dbReference>
<feature type="domain" description="Pectinesterase inhibitor" evidence="4">
    <location>
        <begin position="50"/>
        <end position="203"/>
    </location>
</feature>
<dbReference type="InterPro" id="IPR035513">
    <property type="entry name" value="Invertase/methylesterase_inhib"/>
</dbReference>
<sequence length="226" mass="25598">MKLYKTKRNYYYHSISPTYPQTRMRRFYCYLILFLCLHIFQENTLLANACDVHIIDETCKECAETSPHLSYDFCVSSLQVVVPPDHTLNLQEVDILALELAIANATSTVANIENMLSNKAYDLYSILCLKDCLQLYSDVIPVLNGSIKAIQNRNYYIANIWISAAMDAALTCEDGFKEKEGEVSPLAKEDNDLYQLCDIALVISNLLTSRSSQLRSFVSKVSSMST</sequence>
<dbReference type="PANTHER" id="PTHR35357">
    <property type="entry name" value="OS02G0537100 PROTEIN"/>
    <property type="match status" value="1"/>
</dbReference>
<keyword evidence="6" id="KW-1185">Reference proteome</keyword>
<dbReference type="GO" id="GO:0004857">
    <property type="term" value="F:enzyme inhibitor activity"/>
    <property type="evidence" value="ECO:0007669"/>
    <property type="project" value="InterPro"/>
</dbReference>
<dbReference type="FunFam" id="1.20.140.40:FF:000002">
    <property type="entry name" value="Putative invertase inhibitor"/>
    <property type="match status" value="1"/>
</dbReference>
<dbReference type="Proteomes" id="UP000230069">
    <property type="component" value="Unassembled WGS sequence"/>
</dbReference>
<dbReference type="CDD" id="cd15795">
    <property type="entry name" value="PMEI-Pla_a_1_like"/>
    <property type="match status" value="1"/>
</dbReference>
<keyword evidence="2" id="KW-1015">Disulfide bond</keyword>
<dbReference type="SUPFAM" id="SSF101148">
    <property type="entry name" value="Plant invertase/pectin methylesterase inhibitor"/>
    <property type="match status" value="1"/>
</dbReference>
<dbReference type="EMBL" id="KZ305061">
    <property type="protein sequence ID" value="PIA32559.1"/>
    <property type="molecule type" value="Genomic_DNA"/>
</dbReference>